<organism evidence="1 2">
    <name type="scientific">Hyalomma asiaticum</name>
    <name type="common">Tick</name>
    <dbReference type="NCBI Taxonomy" id="266040"/>
    <lineage>
        <taxon>Eukaryota</taxon>
        <taxon>Metazoa</taxon>
        <taxon>Ecdysozoa</taxon>
        <taxon>Arthropoda</taxon>
        <taxon>Chelicerata</taxon>
        <taxon>Arachnida</taxon>
        <taxon>Acari</taxon>
        <taxon>Parasitiformes</taxon>
        <taxon>Ixodida</taxon>
        <taxon>Ixodoidea</taxon>
        <taxon>Ixodidae</taxon>
        <taxon>Hyalomminae</taxon>
        <taxon>Hyalomma</taxon>
    </lineage>
</organism>
<protein>
    <submittedName>
        <fullName evidence="1">Uncharacterized protein</fullName>
    </submittedName>
</protein>
<proteinExistence type="predicted"/>
<comment type="caution">
    <text evidence="1">The sequence shown here is derived from an EMBL/GenBank/DDBJ whole genome shotgun (WGS) entry which is preliminary data.</text>
</comment>
<keyword evidence="2" id="KW-1185">Reference proteome</keyword>
<dbReference type="Proteomes" id="UP000821845">
    <property type="component" value="Chromosome 3"/>
</dbReference>
<evidence type="ECO:0000313" key="1">
    <source>
        <dbReference type="EMBL" id="KAH6936047.1"/>
    </source>
</evidence>
<accession>A0ACB7SLH4</accession>
<sequence>MHSDELAPLIKQWSQGGRVSPSQDVTDLCKEVDEGRRQIHAECGAIKTAISRAEHLILEVLGASSEEKVLSKIWRSTSMTSIRLITTLTTCASIPKYVCMNGCFRVCSCCVILRNLEALNEEEKRSKEATVKLRLREPRWYQMREHRQRSDTPGVVDIFQGWKRRSGCPDARETGDAAAEGAALGRPWPCPVRETADSPSEVELAPALQQQEVPSAEDDVTAQVPSEVWEQHSRDLFVVPTSESLQLIADSMTLRDAQNEDPSLRNI</sequence>
<reference evidence="1" key="1">
    <citation type="submission" date="2020-05" db="EMBL/GenBank/DDBJ databases">
        <title>Large-scale comparative analyses of tick genomes elucidate their genetic diversity and vector capacities.</title>
        <authorList>
            <person name="Jia N."/>
            <person name="Wang J."/>
            <person name="Shi W."/>
            <person name="Du L."/>
            <person name="Sun Y."/>
            <person name="Zhan W."/>
            <person name="Jiang J."/>
            <person name="Wang Q."/>
            <person name="Zhang B."/>
            <person name="Ji P."/>
            <person name="Sakyi L.B."/>
            <person name="Cui X."/>
            <person name="Yuan T."/>
            <person name="Jiang B."/>
            <person name="Yang W."/>
            <person name="Lam T.T.-Y."/>
            <person name="Chang Q."/>
            <person name="Ding S."/>
            <person name="Wang X."/>
            <person name="Zhu J."/>
            <person name="Ruan X."/>
            <person name="Zhao L."/>
            <person name="Wei J."/>
            <person name="Que T."/>
            <person name="Du C."/>
            <person name="Cheng J."/>
            <person name="Dai P."/>
            <person name="Han X."/>
            <person name="Huang E."/>
            <person name="Gao Y."/>
            <person name="Liu J."/>
            <person name="Shao H."/>
            <person name="Ye R."/>
            <person name="Li L."/>
            <person name="Wei W."/>
            <person name="Wang X."/>
            <person name="Wang C."/>
            <person name="Yang T."/>
            <person name="Huo Q."/>
            <person name="Li W."/>
            <person name="Guo W."/>
            <person name="Chen H."/>
            <person name="Zhou L."/>
            <person name="Ni X."/>
            <person name="Tian J."/>
            <person name="Zhou Y."/>
            <person name="Sheng Y."/>
            <person name="Liu T."/>
            <person name="Pan Y."/>
            <person name="Xia L."/>
            <person name="Li J."/>
            <person name="Zhao F."/>
            <person name="Cao W."/>
        </authorList>
    </citation>
    <scope>NUCLEOTIDE SEQUENCE</scope>
    <source>
        <strain evidence="1">Hyas-2018</strain>
    </source>
</reference>
<gene>
    <name evidence="1" type="ORF">HPB50_012847</name>
</gene>
<dbReference type="EMBL" id="CM023483">
    <property type="protein sequence ID" value="KAH6936047.1"/>
    <property type="molecule type" value="Genomic_DNA"/>
</dbReference>
<name>A0ACB7SLH4_HYAAI</name>
<evidence type="ECO:0000313" key="2">
    <source>
        <dbReference type="Proteomes" id="UP000821845"/>
    </source>
</evidence>